<sequence>MLVNLDMARNFAIFTACVFVIRGVIQLGEMGRWGVKKTLSRKETEIHPLSWSIGSGEETRRVTEELPLIEELSYGHAAQTLTLTPSHPTGSSEDRPLSFNWS</sequence>
<reference evidence="2 3" key="1">
    <citation type="journal article" date="2018" name="ACS Chem. Biol.">
        <title>Ketoreductase domain dysfunction expands chemodiversity: malyngamide biosynthesis in the cyanobacterium Okeania hirsuta.</title>
        <authorList>
            <person name="Moss N.A."/>
            <person name="Leao T."/>
            <person name="Rankin M."/>
            <person name="McCullough T.M."/>
            <person name="Qu P."/>
            <person name="Korobeynikov A."/>
            <person name="Smith J.L."/>
            <person name="Gerwick L."/>
            <person name="Gerwick W.H."/>
        </authorList>
    </citation>
    <scope>NUCLEOTIDE SEQUENCE [LARGE SCALE GENOMIC DNA]</scope>
    <source>
        <strain evidence="2 3">PAB10Feb10-1</strain>
    </source>
</reference>
<feature type="compositionally biased region" description="Polar residues" evidence="1">
    <location>
        <begin position="81"/>
        <end position="91"/>
    </location>
</feature>
<evidence type="ECO:0000256" key="1">
    <source>
        <dbReference type="SAM" id="MobiDB-lite"/>
    </source>
</evidence>
<name>A0A3N6R7E0_9CYAN</name>
<dbReference type="EMBL" id="RCBY01000262">
    <property type="protein sequence ID" value="RQH27410.1"/>
    <property type="molecule type" value="Genomic_DNA"/>
</dbReference>
<gene>
    <name evidence="2" type="ORF">D5R40_27910</name>
</gene>
<comment type="caution">
    <text evidence="2">The sequence shown here is derived from an EMBL/GenBank/DDBJ whole genome shotgun (WGS) entry which is preliminary data.</text>
</comment>
<evidence type="ECO:0000313" key="3">
    <source>
        <dbReference type="Proteomes" id="UP000269154"/>
    </source>
</evidence>
<proteinExistence type="predicted"/>
<evidence type="ECO:0000313" key="2">
    <source>
        <dbReference type="EMBL" id="RQH27410.1"/>
    </source>
</evidence>
<dbReference type="AlphaFoldDB" id="A0A3N6R7E0"/>
<dbReference type="Proteomes" id="UP000269154">
    <property type="component" value="Unassembled WGS sequence"/>
</dbReference>
<keyword evidence="3" id="KW-1185">Reference proteome</keyword>
<feature type="region of interest" description="Disordered" evidence="1">
    <location>
        <begin position="81"/>
        <end position="102"/>
    </location>
</feature>
<accession>A0A3N6R7E0</accession>
<protein>
    <submittedName>
        <fullName evidence="2">Uncharacterized protein</fullName>
    </submittedName>
</protein>
<organism evidence="2 3">
    <name type="scientific">Okeania hirsuta</name>
    <dbReference type="NCBI Taxonomy" id="1458930"/>
    <lineage>
        <taxon>Bacteria</taxon>
        <taxon>Bacillati</taxon>
        <taxon>Cyanobacteriota</taxon>
        <taxon>Cyanophyceae</taxon>
        <taxon>Oscillatoriophycideae</taxon>
        <taxon>Oscillatoriales</taxon>
        <taxon>Microcoleaceae</taxon>
        <taxon>Okeania</taxon>
    </lineage>
</organism>